<keyword evidence="1" id="KW-1133">Transmembrane helix</keyword>
<sequence length="72" mass="7911">MKVSNIFYILGFVSIAVSAVNYLKGKSGGTENAGEEEKRNDGLFTGHWAPTFFILGKIVEDREDKNESLITG</sequence>
<keyword evidence="1" id="KW-0472">Membrane</keyword>
<organism evidence="2 3">
    <name type="scientific">Deinococcus irradiatisoli</name>
    <dbReference type="NCBI Taxonomy" id="2202254"/>
    <lineage>
        <taxon>Bacteria</taxon>
        <taxon>Thermotogati</taxon>
        <taxon>Deinococcota</taxon>
        <taxon>Deinococci</taxon>
        <taxon>Deinococcales</taxon>
        <taxon>Deinococcaceae</taxon>
        <taxon>Deinococcus</taxon>
    </lineage>
</organism>
<accession>A0A2Z3JFH4</accession>
<gene>
    <name evidence="2" type="ORF">DKM44_11205</name>
</gene>
<evidence type="ECO:0000256" key="1">
    <source>
        <dbReference type="SAM" id="Phobius"/>
    </source>
</evidence>
<reference evidence="2 3" key="1">
    <citation type="submission" date="2018-05" db="EMBL/GenBank/DDBJ databases">
        <title>Complete Genome Sequence of Deinococcus sp. strain 17bor-2.</title>
        <authorList>
            <person name="Srinivasan S."/>
        </authorList>
    </citation>
    <scope>NUCLEOTIDE SEQUENCE [LARGE SCALE GENOMIC DNA]</scope>
    <source>
        <strain evidence="2 3">17bor-2</strain>
    </source>
</reference>
<dbReference type="Proteomes" id="UP000245368">
    <property type="component" value="Chromosome"/>
</dbReference>
<keyword evidence="3" id="KW-1185">Reference proteome</keyword>
<evidence type="ECO:0000313" key="2">
    <source>
        <dbReference type="EMBL" id="AWN23725.1"/>
    </source>
</evidence>
<dbReference type="OrthoDB" id="9815586at2"/>
<dbReference type="RefSeq" id="WP_109827453.1">
    <property type="nucleotide sequence ID" value="NZ_CP029494.1"/>
</dbReference>
<dbReference type="AlphaFoldDB" id="A0A2Z3JFH4"/>
<feature type="transmembrane region" description="Helical" evidence="1">
    <location>
        <begin position="6"/>
        <end position="23"/>
    </location>
</feature>
<protein>
    <submittedName>
        <fullName evidence="2">Uncharacterized protein</fullName>
    </submittedName>
</protein>
<keyword evidence="1" id="KW-0812">Transmembrane</keyword>
<proteinExistence type="predicted"/>
<dbReference type="KEGG" id="dez:DKM44_11205"/>
<name>A0A2Z3JFH4_9DEIO</name>
<dbReference type="EMBL" id="CP029494">
    <property type="protein sequence ID" value="AWN23725.1"/>
    <property type="molecule type" value="Genomic_DNA"/>
</dbReference>
<evidence type="ECO:0000313" key="3">
    <source>
        <dbReference type="Proteomes" id="UP000245368"/>
    </source>
</evidence>